<accession>A0A4P6KVY8</accession>
<dbReference type="PROSITE" id="PS51257">
    <property type="entry name" value="PROKAR_LIPOPROTEIN"/>
    <property type="match status" value="1"/>
</dbReference>
<organism evidence="1 2">
    <name type="scientific">Pseudoduganella lutea</name>
    <dbReference type="NCBI Taxonomy" id="321985"/>
    <lineage>
        <taxon>Bacteria</taxon>
        <taxon>Pseudomonadati</taxon>
        <taxon>Pseudomonadota</taxon>
        <taxon>Betaproteobacteria</taxon>
        <taxon>Burkholderiales</taxon>
        <taxon>Oxalobacteraceae</taxon>
        <taxon>Telluria group</taxon>
        <taxon>Pseudoduganella</taxon>
    </lineage>
</organism>
<evidence type="ECO:0000313" key="2">
    <source>
        <dbReference type="Proteomes" id="UP000290637"/>
    </source>
</evidence>
<dbReference type="OrthoDB" id="8686017at2"/>
<reference evidence="1 2" key="1">
    <citation type="submission" date="2019-02" db="EMBL/GenBank/DDBJ databases">
        <title>Draft Genome Sequences of Six Type Strains of the Genus Massilia.</title>
        <authorList>
            <person name="Miess H."/>
            <person name="Frediansyhah A."/>
            <person name="Gross H."/>
        </authorList>
    </citation>
    <scope>NUCLEOTIDE SEQUENCE [LARGE SCALE GENOMIC DNA]</scope>
    <source>
        <strain evidence="1 2">DSM 17473</strain>
    </source>
</reference>
<gene>
    <name evidence="1" type="ORF">EWM63_09130</name>
</gene>
<evidence type="ECO:0000313" key="1">
    <source>
        <dbReference type="EMBL" id="QBE63120.1"/>
    </source>
</evidence>
<dbReference type="Proteomes" id="UP000290637">
    <property type="component" value="Chromosome"/>
</dbReference>
<dbReference type="EMBL" id="CP035913">
    <property type="protein sequence ID" value="QBE63120.1"/>
    <property type="molecule type" value="Genomic_DNA"/>
</dbReference>
<dbReference type="RefSeq" id="WP_130186250.1">
    <property type="nucleotide sequence ID" value="NZ_CP035913.1"/>
</dbReference>
<evidence type="ECO:0008006" key="3">
    <source>
        <dbReference type="Google" id="ProtNLM"/>
    </source>
</evidence>
<dbReference type="KEGG" id="plue:EWM63_09130"/>
<name>A0A4P6KVY8_9BURK</name>
<sequence length="167" mass="17977">MRLHLSIPLAVAVATVLGACSPQFNWRDYRAADAPYSVMFPGKPASHTRTVTLEGHQAAMTMTAAEVEGTMFAVGTTELADAAQAKDAARSMQAAMVRNIAGKISKETPHADGVELEAHGANNGRPMQLHGRFLSRGKRAYQVVVIGPERAVDAENIDTFIRSFKLN</sequence>
<keyword evidence="2" id="KW-1185">Reference proteome</keyword>
<protein>
    <recommendedName>
        <fullName evidence="3">Transmembrane protein</fullName>
    </recommendedName>
</protein>
<dbReference type="AlphaFoldDB" id="A0A4P6KVY8"/>
<proteinExistence type="predicted"/>